<reference evidence="1 2" key="1">
    <citation type="submission" date="2016-02" db="EMBL/GenBank/DDBJ databases">
        <title>Genome analysis of coral dinoflagellate symbionts highlights evolutionary adaptations to a symbiotic lifestyle.</title>
        <authorList>
            <person name="Aranda M."/>
            <person name="Li Y."/>
            <person name="Liew Y.J."/>
            <person name="Baumgarten S."/>
            <person name="Simakov O."/>
            <person name="Wilson M."/>
            <person name="Piel J."/>
            <person name="Ashoor H."/>
            <person name="Bougouffa S."/>
            <person name="Bajic V.B."/>
            <person name="Ryu T."/>
            <person name="Ravasi T."/>
            <person name="Bayer T."/>
            <person name="Micklem G."/>
            <person name="Kim H."/>
            <person name="Bhak J."/>
            <person name="Lajeunesse T.C."/>
            <person name="Voolstra C.R."/>
        </authorList>
    </citation>
    <scope>NUCLEOTIDE SEQUENCE [LARGE SCALE GENOMIC DNA]</scope>
    <source>
        <strain evidence="1 2">CCMP2467</strain>
    </source>
</reference>
<dbReference type="PANTHER" id="PTHR48100">
    <property type="entry name" value="BROAD-SPECIFICITY PHOSPHATASE YOR283W-RELATED"/>
    <property type="match status" value="1"/>
</dbReference>
<dbReference type="EMBL" id="LSRX01000303">
    <property type="protein sequence ID" value="OLQ01149.1"/>
    <property type="molecule type" value="Genomic_DNA"/>
</dbReference>
<dbReference type="Pfam" id="PF00300">
    <property type="entry name" value="His_Phos_1"/>
    <property type="match status" value="1"/>
</dbReference>
<dbReference type="Proteomes" id="UP000186817">
    <property type="component" value="Unassembled WGS sequence"/>
</dbReference>
<keyword evidence="2" id="KW-1185">Reference proteome</keyword>
<dbReference type="SMART" id="SM00855">
    <property type="entry name" value="PGAM"/>
    <property type="match status" value="1"/>
</dbReference>
<dbReference type="AlphaFoldDB" id="A0A1Q9E179"/>
<dbReference type="CDD" id="cd07067">
    <property type="entry name" value="HP_PGM_like"/>
    <property type="match status" value="1"/>
</dbReference>
<proteinExistence type="predicted"/>
<name>A0A1Q9E179_SYMMI</name>
<dbReference type="GO" id="GO:0016791">
    <property type="term" value="F:phosphatase activity"/>
    <property type="evidence" value="ECO:0007669"/>
    <property type="project" value="TreeGrafter"/>
</dbReference>
<accession>A0A1Q9E179</accession>
<evidence type="ECO:0000313" key="2">
    <source>
        <dbReference type="Proteomes" id="UP000186817"/>
    </source>
</evidence>
<dbReference type="InterPro" id="IPR013078">
    <property type="entry name" value="His_Pase_superF_clade-1"/>
</dbReference>
<organism evidence="1 2">
    <name type="scientific">Symbiodinium microadriaticum</name>
    <name type="common">Dinoflagellate</name>
    <name type="synonym">Zooxanthella microadriatica</name>
    <dbReference type="NCBI Taxonomy" id="2951"/>
    <lineage>
        <taxon>Eukaryota</taxon>
        <taxon>Sar</taxon>
        <taxon>Alveolata</taxon>
        <taxon>Dinophyceae</taxon>
        <taxon>Suessiales</taxon>
        <taxon>Symbiodiniaceae</taxon>
        <taxon>Symbiodinium</taxon>
    </lineage>
</organism>
<dbReference type="InterPro" id="IPR029033">
    <property type="entry name" value="His_PPase_superfam"/>
</dbReference>
<dbReference type="Gene3D" id="3.40.50.1240">
    <property type="entry name" value="Phosphoglycerate mutase-like"/>
    <property type="match status" value="1"/>
</dbReference>
<dbReference type="InterPro" id="IPR050275">
    <property type="entry name" value="PGM_Phosphatase"/>
</dbReference>
<evidence type="ECO:0000313" key="1">
    <source>
        <dbReference type="EMBL" id="OLQ01149.1"/>
    </source>
</evidence>
<dbReference type="PANTHER" id="PTHR48100:SF1">
    <property type="entry name" value="HISTIDINE PHOSPHATASE FAMILY PROTEIN-RELATED"/>
    <property type="match status" value="1"/>
</dbReference>
<dbReference type="GO" id="GO:0005737">
    <property type="term" value="C:cytoplasm"/>
    <property type="evidence" value="ECO:0007669"/>
    <property type="project" value="TreeGrafter"/>
</dbReference>
<comment type="caution">
    <text evidence="1">The sequence shown here is derived from an EMBL/GenBank/DDBJ whole genome shotgun (WGS) entry which is preliminary data.</text>
</comment>
<sequence>MAVHACLPLANCKILHFVRHAEAESNAAAHRFPKDSQDYLDAYADEKYFDSVLSVKGEAQCKELQQRIASSPCITCEAVVCSPLRRTLQTAVRVFGEEMPFLAAECAREYSQGHARPCDCRRERHLQEADFRADFSRVPEGQDTFAARPETEEELDKRCIELLQLLNALPYQCIAIVSHTGFLTRLFAKHLRWPGPSAFSNAELRSVVVQWTPTAPSHDATTGCASLEKPGIVFTRNYGGAVGTPEDGCAVIRCINSRF</sequence>
<gene>
    <name evidence="1" type="ORF">AK812_SmicGene16126</name>
</gene>
<protein>
    <submittedName>
        <fullName evidence="1">Putative phosphatase SPAC5H10.03</fullName>
    </submittedName>
</protein>
<dbReference type="SUPFAM" id="SSF53254">
    <property type="entry name" value="Phosphoglycerate mutase-like"/>
    <property type="match status" value="1"/>
</dbReference>
<dbReference type="OrthoDB" id="284247at2759"/>